<evidence type="ECO:0000256" key="2">
    <source>
        <dbReference type="ARBA" id="ARBA00009347"/>
    </source>
</evidence>
<dbReference type="AlphaFoldDB" id="A0A550HZE2"/>
<feature type="domain" description="Acyl-CoA oxidase/dehydrogenase middle" evidence="7">
    <location>
        <begin position="194"/>
        <end position="287"/>
    </location>
</feature>
<dbReference type="GO" id="GO:0003995">
    <property type="term" value="F:acyl-CoA dehydrogenase activity"/>
    <property type="evidence" value="ECO:0007669"/>
    <property type="project" value="InterPro"/>
</dbReference>
<protein>
    <submittedName>
        <fullName evidence="9">Acyl-CoA dehydrogenase</fullName>
    </submittedName>
</protein>
<dbReference type="Pfam" id="PF02770">
    <property type="entry name" value="Acyl-CoA_dh_M"/>
    <property type="match status" value="1"/>
</dbReference>
<gene>
    <name evidence="9" type="ORF">FGM01_11395</name>
</gene>
<keyword evidence="3 5" id="KW-0285">Flavoprotein</keyword>
<dbReference type="Pfam" id="PF02771">
    <property type="entry name" value="Acyl-CoA_dh_N"/>
    <property type="match status" value="1"/>
</dbReference>
<evidence type="ECO:0000256" key="5">
    <source>
        <dbReference type="RuleBase" id="RU362125"/>
    </source>
</evidence>
<organism evidence="9 10">
    <name type="scientific">Christiangramia sabulilitoris</name>
    <dbReference type="NCBI Taxonomy" id="2583991"/>
    <lineage>
        <taxon>Bacteria</taxon>
        <taxon>Pseudomonadati</taxon>
        <taxon>Bacteroidota</taxon>
        <taxon>Flavobacteriia</taxon>
        <taxon>Flavobacteriales</taxon>
        <taxon>Flavobacteriaceae</taxon>
        <taxon>Christiangramia</taxon>
    </lineage>
</organism>
<evidence type="ECO:0000259" key="6">
    <source>
        <dbReference type="Pfam" id="PF00441"/>
    </source>
</evidence>
<evidence type="ECO:0000259" key="8">
    <source>
        <dbReference type="Pfam" id="PF02771"/>
    </source>
</evidence>
<dbReference type="Gene3D" id="2.40.110.10">
    <property type="entry name" value="Butyryl-CoA Dehydrogenase, subunit A, domain 2"/>
    <property type="match status" value="1"/>
</dbReference>
<name>A0A550HZE2_9FLAO</name>
<feature type="domain" description="Acyl-CoA dehydrogenase/oxidase C-terminal" evidence="6">
    <location>
        <begin position="306"/>
        <end position="446"/>
    </location>
</feature>
<proteinExistence type="inferred from homology"/>
<comment type="similarity">
    <text evidence="2 5">Belongs to the acyl-CoA dehydrogenase family.</text>
</comment>
<evidence type="ECO:0000259" key="7">
    <source>
        <dbReference type="Pfam" id="PF02770"/>
    </source>
</evidence>
<evidence type="ECO:0000256" key="3">
    <source>
        <dbReference type="ARBA" id="ARBA00022630"/>
    </source>
</evidence>
<dbReference type="FunFam" id="1.10.540.10:FF:000026">
    <property type="entry name" value="Acyl-CoA dehydrogenase medium chain"/>
    <property type="match status" value="1"/>
</dbReference>
<dbReference type="InterPro" id="IPR013786">
    <property type="entry name" value="AcylCoA_DH/ox_N"/>
</dbReference>
<dbReference type="Proteomes" id="UP000315131">
    <property type="component" value="Unassembled WGS sequence"/>
</dbReference>
<evidence type="ECO:0000313" key="9">
    <source>
        <dbReference type="EMBL" id="TRO64104.1"/>
    </source>
</evidence>
<dbReference type="InterPro" id="IPR045008">
    <property type="entry name" value="ACX4-like"/>
</dbReference>
<dbReference type="InterPro" id="IPR009100">
    <property type="entry name" value="AcylCoA_DH/oxidase_NM_dom_sf"/>
</dbReference>
<dbReference type="OrthoDB" id="9802867at2"/>
<dbReference type="InterPro" id="IPR009075">
    <property type="entry name" value="AcylCo_DH/oxidase_C"/>
</dbReference>
<dbReference type="InterPro" id="IPR037069">
    <property type="entry name" value="AcylCoA_DH/ox_N_sf"/>
</dbReference>
<evidence type="ECO:0000256" key="1">
    <source>
        <dbReference type="ARBA" id="ARBA00001974"/>
    </source>
</evidence>
<accession>A0A550HZE2</accession>
<dbReference type="RefSeq" id="WP_143411301.1">
    <property type="nucleotide sequence ID" value="NZ_VHSF01000003.1"/>
</dbReference>
<comment type="caution">
    <text evidence="9">The sequence shown here is derived from an EMBL/GenBank/DDBJ whole genome shotgun (WGS) entry which is preliminary data.</text>
</comment>
<feature type="domain" description="Acyl-CoA dehydrogenase/oxidase N-terminal" evidence="8">
    <location>
        <begin position="79"/>
        <end position="190"/>
    </location>
</feature>
<dbReference type="InterPro" id="IPR006091">
    <property type="entry name" value="Acyl-CoA_Oxase/DH_mid-dom"/>
</dbReference>
<dbReference type="GO" id="GO:0050660">
    <property type="term" value="F:flavin adenine dinucleotide binding"/>
    <property type="evidence" value="ECO:0007669"/>
    <property type="project" value="InterPro"/>
</dbReference>
<keyword evidence="5" id="KW-0560">Oxidoreductase</keyword>
<dbReference type="InterPro" id="IPR036250">
    <property type="entry name" value="AcylCo_DH-like_C"/>
</dbReference>
<dbReference type="PANTHER" id="PTHR43188:SF1">
    <property type="entry name" value="ACYL-COA DEHYDROGENASE"/>
    <property type="match status" value="1"/>
</dbReference>
<dbReference type="EMBL" id="VHSF01000003">
    <property type="protein sequence ID" value="TRO64104.1"/>
    <property type="molecule type" value="Genomic_DNA"/>
</dbReference>
<keyword evidence="4 5" id="KW-0274">FAD</keyword>
<dbReference type="PROSITE" id="PS00073">
    <property type="entry name" value="ACYL_COA_DH_2"/>
    <property type="match status" value="1"/>
</dbReference>
<dbReference type="PANTHER" id="PTHR43188">
    <property type="entry name" value="ACYL-COENZYME A OXIDASE"/>
    <property type="match status" value="1"/>
</dbReference>
<sequence length="454" mass="51314">MSLFKKVRNTINLLKSVDMDQLARINQKIDLADAMKTLGNLDDRQLAGLMKMLKTKRKKGQHDLPPIDGDFYNLDLKLTEKQREIQLKVRNFMEDEIRPLVNEYWKKDQFPFEVIEKFRDLNIVGVPYEGYGCPNLPFLMEGIVAQEIARVDVSISTFFGVHSGLAMGSIYLCGSEEQKQEWLPKMQKMEKIGAFGLTEPNVGSGVAGGLETTCKFDGENWVLNGQKKWIGNATFADVTIIWARDLDSNQVKGFLVRKENPGFKTEKIKDKMALRIVQNAIITLTDCKIPESDRLQNANSFKDTANVLRMTRAGVAWQAVGCARGAYESALKYTKKREQFGRPIASFQLIQNHLVEMLSNLTSMQTLCFRLSEMQDQDMLKDEHASLAKVYCSMRMRDVVSQAREVMGGNGILLEYDVARFVADAEAIYSYEGTKEINSLIVGRAITGYSAFVS</sequence>
<dbReference type="Gene3D" id="1.20.140.10">
    <property type="entry name" value="Butyryl-CoA Dehydrogenase, subunit A, domain 3"/>
    <property type="match status" value="1"/>
</dbReference>
<dbReference type="InterPro" id="IPR006089">
    <property type="entry name" value="Acyl-CoA_DH_CS"/>
</dbReference>
<dbReference type="SUPFAM" id="SSF47203">
    <property type="entry name" value="Acyl-CoA dehydrogenase C-terminal domain-like"/>
    <property type="match status" value="1"/>
</dbReference>
<reference evidence="9 10" key="1">
    <citation type="submission" date="2019-06" db="EMBL/GenBank/DDBJ databases">
        <title>Gramella sabulilitoris sp. nov., isolated from a marine sand.</title>
        <authorList>
            <person name="Yoon J.-H."/>
        </authorList>
    </citation>
    <scope>NUCLEOTIDE SEQUENCE [LARGE SCALE GENOMIC DNA]</scope>
    <source>
        <strain evidence="9 10">HSMS-1</strain>
    </source>
</reference>
<evidence type="ECO:0000256" key="4">
    <source>
        <dbReference type="ARBA" id="ARBA00022827"/>
    </source>
</evidence>
<dbReference type="Pfam" id="PF00441">
    <property type="entry name" value="Acyl-CoA_dh_1"/>
    <property type="match status" value="1"/>
</dbReference>
<dbReference type="SUPFAM" id="SSF56645">
    <property type="entry name" value="Acyl-CoA dehydrogenase NM domain-like"/>
    <property type="match status" value="1"/>
</dbReference>
<dbReference type="GO" id="GO:0006635">
    <property type="term" value="P:fatty acid beta-oxidation"/>
    <property type="evidence" value="ECO:0007669"/>
    <property type="project" value="InterPro"/>
</dbReference>
<dbReference type="Gene3D" id="1.10.540.10">
    <property type="entry name" value="Acyl-CoA dehydrogenase/oxidase, N-terminal domain"/>
    <property type="match status" value="1"/>
</dbReference>
<comment type="cofactor">
    <cofactor evidence="1 5">
        <name>FAD</name>
        <dbReference type="ChEBI" id="CHEBI:57692"/>
    </cofactor>
</comment>
<keyword evidence="10" id="KW-1185">Reference proteome</keyword>
<dbReference type="InterPro" id="IPR046373">
    <property type="entry name" value="Acyl-CoA_Oxase/DH_mid-dom_sf"/>
</dbReference>
<evidence type="ECO:0000313" key="10">
    <source>
        <dbReference type="Proteomes" id="UP000315131"/>
    </source>
</evidence>